<dbReference type="RefSeq" id="WP_091455401.1">
    <property type="nucleotide sequence ID" value="NZ_FMHU01000001.1"/>
</dbReference>
<dbReference type="EMBL" id="FMHU01000001">
    <property type="protein sequence ID" value="SCL16971.1"/>
    <property type="molecule type" value="Genomic_DNA"/>
</dbReference>
<proteinExistence type="predicted"/>
<gene>
    <name evidence="1" type="ORF">GA0074694_1841</name>
</gene>
<dbReference type="Proteomes" id="UP000198906">
    <property type="component" value="Unassembled WGS sequence"/>
</dbReference>
<reference evidence="2" key="1">
    <citation type="submission" date="2016-06" db="EMBL/GenBank/DDBJ databases">
        <authorList>
            <person name="Varghese N."/>
        </authorList>
    </citation>
    <scope>NUCLEOTIDE SEQUENCE [LARGE SCALE GENOMIC DNA]</scope>
    <source>
        <strain evidence="2">DSM 46123</strain>
    </source>
</reference>
<evidence type="ECO:0000313" key="2">
    <source>
        <dbReference type="Proteomes" id="UP000198906"/>
    </source>
</evidence>
<accession>A0A1C6RIG8</accession>
<evidence type="ECO:0000313" key="1">
    <source>
        <dbReference type="EMBL" id="SCL16971.1"/>
    </source>
</evidence>
<protein>
    <recommendedName>
        <fullName evidence="3">Excreted virulence factor EspC, type VII ESX diderm</fullName>
    </recommendedName>
</protein>
<dbReference type="AlphaFoldDB" id="A0A1C6RIG8"/>
<dbReference type="STRING" id="47866.GA0074694_1841"/>
<name>A0A1C6RIG8_9ACTN</name>
<keyword evidence="2" id="KW-1185">Reference proteome</keyword>
<evidence type="ECO:0008006" key="3">
    <source>
        <dbReference type="Google" id="ProtNLM"/>
    </source>
</evidence>
<sequence>MESLHALAARLDEAAATIEALARAATANDPPHPAFGVHIAGRAGEVGRALHRRWLEATEDRAREATIAAARLAAAASAIRGAADRYVETDDTVRRRLGREV</sequence>
<organism evidence="1 2">
    <name type="scientific">Micromonospora inyonensis</name>
    <dbReference type="NCBI Taxonomy" id="47866"/>
    <lineage>
        <taxon>Bacteria</taxon>
        <taxon>Bacillati</taxon>
        <taxon>Actinomycetota</taxon>
        <taxon>Actinomycetes</taxon>
        <taxon>Micromonosporales</taxon>
        <taxon>Micromonosporaceae</taxon>
        <taxon>Micromonospora</taxon>
    </lineage>
</organism>